<reference evidence="2 3" key="1">
    <citation type="journal article" date="2013" name="PLoS ONE">
        <title>Cultivation and Complete Genome Sequencing of Gloeobacter kilaueensis sp. nov., from a Lava Cave in Kilauea Caldera, Hawai'i.</title>
        <authorList>
            <person name="Saw J.H."/>
            <person name="Schatz M."/>
            <person name="Brown M.V."/>
            <person name="Kunkel D.D."/>
            <person name="Foster J.S."/>
            <person name="Shick H."/>
            <person name="Christensen S."/>
            <person name="Hou S."/>
            <person name="Wan X."/>
            <person name="Donachie S.P."/>
        </authorList>
    </citation>
    <scope>NUCLEOTIDE SEQUENCE [LARGE SCALE GENOMIC DNA]</scope>
    <source>
        <strain evidence="3">JS</strain>
    </source>
</reference>
<dbReference type="InterPro" id="IPR049250">
    <property type="entry name" value="DUF6883"/>
</dbReference>
<dbReference type="KEGG" id="glj:GKIL_3817"/>
<keyword evidence="3" id="KW-1185">Reference proteome</keyword>
<dbReference type="RefSeq" id="WP_023175385.1">
    <property type="nucleotide sequence ID" value="NC_022600.1"/>
</dbReference>
<dbReference type="Pfam" id="PF21814">
    <property type="entry name" value="DUF6883"/>
    <property type="match status" value="1"/>
</dbReference>
<organism evidence="2 3">
    <name type="scientific">Gloeobacter kilaueensis (strain ATCC BAA-2537 / CCAP 1431/1 / ULC 316 / JS1)</name>
    <dbReference type="NCBI Taxonomy" id="1183438"/>
    <lineage>
        <taxon>Bacteria</taxon>
        <taxon>Bacillati</taxon>
        <taxon>Cyanobacteriota</taxon>
        <taxon>Cyanophyceae</taxon>
        <taxon>Gloeobacterales</taxon>
        <taxon>Gloeobacteraceae</taxon>
        <taxon>Gloeobacter</taxon>
    </lineage>
</organism>
<evidence type="ECO:0000259" key="1">
    <source>
        <dbReference type="Pfam" id="PF21814"/>
    </source>
</evidence>
<name>U5QME4_GLOK1</name>
<evidence type="ECO:0000313" key="2">
    <source>
        <dbReference type="EMBL" id="AGY60063.1"/>
    </source>
</evidence>
<gene>
    <name evidence="2" type="ORF">GKIL_3817</name>
</gene>
<sequence>MFKAALGFSADDAEALADLIRQAIAIHDAILLGDNEVGTGTRYRVDFDVPGQERIVTIRTGWNVDQGSETVRLTTCFVLEG</sequence>
<dbReference type="HOGENOM" id="CLU_137827_0_0_3"/>
<dbReference type="Proteomes" id="UP000017396">
    <property type="component" value="Chromosome"/>
</dbReference>
<accession>U5QME4</accession>
<feature type="domain" description="DUF6883" evidence="1">
    <location>
        <begin position="1"/>
        <end position="79"/>
    </location>
</feature>
<dbReference type="EMBL" id="CP003587">
    <property type="protein sequence ID" value="AGY60063.1"/>
    <property type="molecule type" value="Genomic_DNA"/>
</dbReference>
<dbReference type="AlphaFoldDB" id="U5QME4"/>
<dbReference type="STRING" id="1183438.GKIL_3817"/>
<evidence type="ECO:0000313" key="3">
    <source>
        <dbReference type="Proteomes" id="UP000017396"/>
    </source>
</evidence>
<protein>
    <recommendedName>
        <fullName evidence="1">DUF6883 domain-containing protein</fullName>
    </recommendedName>
</protein>
<proteinExistence type="predicted"/>